<reference evidence="2" key="2">
    <citation type="submission" date="2011-03" db="EMBL/GenBank/DDBJ databases">
        <title>The complete genome of Desulfobacca acetoxidans DSM 11109.</title>
        <authorList>
            <consortium name="US DOE Joint Genome Institute (JGI-PGF)"/>
            <person name="Lucas S."/>
            <person name="Copeland A."/>
            <person name="Lapidus A."/>
            <person name="Bruce D."/>
            <person name="Goodwin L."/>
            <person name="Pitluck S."/>
            <person name="Peters L."/>
            <person name="Kyrpides N."/>
            <person name="Mavromatis K."/>
            <person name="Ivanova N."/>
            <person name="Ovchinnikova G."/>
            <person name="Teshima H."/>
            <person name="Detter J.C."/>
            <person name="Han C."/>
            <person name="Land M."/>
            <person name="Hauser L."/>
            <person name="Markowitz V."/>
            <person name="Cheng J.-F."/>
            <person name="Hugenholtz P."/>
            <person name="Woyke T."/>
            <person name="Wu D."/>
            <person name="Spring S."/>
            <person name="Schueler E."/>
            <person name="Brambilla E."/>
            <person name="Klenk H.-P."/>
            <person name="Eisen J.A."/>
        </authorList>
    </citation>
    <scope>NUCLEOTIDE SEQUENCE [LARGE SCALE GENOMIC DNA]</scope>
    <source>
        <strain evidence="2">ATCC 700848 / DSM 11109 / ASRB2</strain>
    </source>
</reference>
<name>F2NHX5_DESAR</name>
<dbReference type="RefSeq" id="WP_013706711.1">
    <property type="nucleotide sequence ID" value="NC_015388.1"/>
</dbReference>
<dbReference type="STRING" id="880072.Desac_1761"/>
<sequence>MFCRFHPDREAHIHCQKMGYYYCQECLDNCQACTDPCAYCKFRQGCVIWELCRKEAKRRCQEQRQAKNC</sequence>
<proteinExistence type="predicted"/>
<accession>F2NHX5</accession>
<dbReference type="AlphaFoldDB" id="F2NHX5"/>
<dbReference type="HOGENOM" id="CLU_203779_0_0_7"/>
<organism evidence="1 2">
    <name type="scientific">Desulfobacca acetoxidans (strain ATCC 700848 / DSM 11109 / ASRB2)</name>
    <dbReference type="NCBI Taxonomy" id="880072"/>
    <lineage>
        <taxon>Bacteria</taxon>
        <taxon>Pseudomonadati</taxon>
        <taxon>Thermodesulfobacteriota</taxon>
        <taxon>Desulfobaccia</taxon>
        <taxon>Desulfobaccales</taxon>
        <taxon>Desulfobaccaceae</taxon>
        <taxon>Desulfobacca</taxon>
    </lineage>
</organism>
<gene>
    <name evidence="1" type="ordered locus">Desac_1761</name>
</gene>
<protein>
    <submittedName>
        <fullName evidence="1">Uncharacterized protein</fullName>
    </submittedName>
</protein>
<dbReference type="eggNOG" id="ENOG5033P8F">
    <property type="taxonomic scope" value="Bacteria"/>
</dbReference>
<evidence type="ECO:0000313" key="1">
    <source>
        <dbReference type="EMBL" id="AEB09601.1"/>
    </source>
</evidence>
<dbReference type="EMBL" id="CP002629">
    <property type="protein sequence ID" value="AEB09601.1"/>
    <property type="molecule type" value="Genomic_DNA"/>
</dbReference>
<reference evidence="1 2" key="1">
    <citation type="journal article" date="2011" name="Stand. Genomic Sci.">
        <title>Complete genome sequence of the acetate-degrading sulfate reducer Desulfobacca acetoxidans type strain (ASRB2).</title>
        <authorList>
            <person name="Goker M."/>
            <person name="Teshima H."/>
            <person name="Lapidus A."/>
            <person name="Nolan M."/>
            <person name="Lucas S."/>
            <person name="Hammon N."/>
            <person name="Deshpande S."/>
            <person name="Cheng J.F."/>
            <person name="Tapia R."/>
            <person name="Han C."/>
            <person name="Goodwin L."/>
            <person name="Pitluck S."/>
            <person name="Huntemann M."/>
            <person name="Liolios K."/>
            <person name="Ivanova N."/>
            <person name="Pagani I."/>
            <person name="Mavromatis K."/>
            <person name="Ovchinikova G."/>
            <person name="Pati A."/>
            <person name="Chen A."/>
            <person name="Palaniappan K."/>
            <person name="Land M."/>
            <person name="Hauser L."/>
            <person name="Brambilla E.M."/>
            <person name="Rohde M."/>
            <person name="Spring S."/>
            <person name="Detter J.C."/>
            <person name="Woyke T."/>
            <person name="Bristow J."/>
            <person name="Eisen J.A."/>
            <person name="Markowitz V."/>
            <person name="Hugenholtz P."/>
            <person name="Kyrpides N.C."/>
            <person name="Klenk H.P."/>
        </authorList>
    </citation>
    <scope>NUCLEOTIDE SEQUENCE [LARGE SCALE GENOMIC DNA]</scope>
    <source>
        <strain evidence="2">ATCC 700848 / DSM 11109 / ASRB2</strain>
    </source>
</reference>
<dbReference type="KEGG" id="dao:Desac_1761"/>
<dbReference type="Proteomes" id="UP000000483">
    <property type="component" value="Chromosome"/>
</dbReference>
<dbReference type="OrthoDB" id="5518440at2"/>
<keyword evidence="2" id="KW-1185">Reference proteome</keyword>
<evidence type="ECO:0000313" key="2">
    <source>
        <dbReference type="Proteomes" id="UP000000483"/>
    </source>
</evidence>